<dbReference type="Proteomes" id="UP000239239">
    <property type="component" value="Unassembled WGS sequence"/>
</dbReference>
<gene>
    <name evidence="2" type="ORF">C3928_08640</name>
</gene>
<comment type="caution">
    <text evidence="2">The sequence shown here is derived from an EMBL/GenBank/DDBJ whole genome shotgun (WGS) entry which is preliminary data.</text>
</comment>
<sequence>MRGHMIFLSIPKGMEFKQITEKDNTNDYFVDPNGKLPRINIQALVKDALQYNKGRKKEISLPDFTIYRHKPPYRDELFLQYNPDHNGKYFTKESVNLVNGKEFIKYKTPATSYGTFWFQKVQLSENRMDEVLAKRSEQRENRRHTGDSPNPT</sequence>
<organism evidence="2 3">
    <name type="scientific">Legionella pneumophila</name>
    <dbReference type="NCBI Taxonomy" id="446"/>
    <lineage>
        <taxon>Bacteria</taxon>
        <taxon>Pseudomonadati</taxon>
        <taxon>Pseudomonadota</taxon>
        <taxon>Gammaproteobacteria</taxon>
        <taxon>Legionellales</taxon>
        <taxon>Legionellaceae</taxon>
        <taxon>Legionella</taxon>
    </lineage>
</organism>
<dbReference type="RefSeq" id="WP_031285498.1">
    <property type="nucleotide sequence ID" value="NZ_BBUJ01000015.1"/>
</dbReference>
<evidence type="ECO:0000256" key="1">
    <source>
        <dbReference type="SAM" id="MobiDB-lite"/>
    </source>
</evidence>
<dbReference type="EMBL" id="PQWY01000011">
    <property type="protein sequence ID" value="PPK30821.1"/>
    <property type="molecule type" value="Genomic_DNA"/>
</dbReference>
<dbReference type="AlphaFoldDB" id="A0A133X1F4"/>
<evidence type="ECO:0000313" key="3">
    <source>
        <dbReference type="Proteomes" id="UP000239239"/>
    </source>
</evidence>
<accession>A0A133X1F4</accession>
<dbReference type="OrthoDB" id="5647175at2"/>
<evidence type="ECO:0000313" key="2">
    <source>
        <dbReference type="EMBL" id="PPK30821.1"/>
    </source>
</evidence>
<reference evidence="2 3" key="1">
    <citation type="submission" date="2018-02" db="EMBL/GenBank/DDBJ databases">
        <title>Draft genome sequences of four Legionella pneumophila clinical strains isolated in Ontario.</title>
        <authorList>
            <person name="Fortuna A."/>
            <person name="Ramnarine R."/>
            <person name="Li A."/>
            <person name="Frantz C."/>
            <person name="Mallo G."/>
        </authorList>
    </citation>
    <scope>NUCLEOTIDE SEQUENCE [LARGE SCALE GENOMIC DNA]</scope>
    <source>
        <strain evidence="2 3">LG61</strain>
    </source>
</reference>
<protein>
    <submittedName>
        <fullName evidence="2">Permease</fullName>
    </submittedName>
</protein>
<name>A0A133X1F4_LEGPN</name>
<proteinExistence type="predicted"/>
<feature type="compositionally biased region" description="Basic and acidic residues" evidence="1">
    <location>
        <begin position="133"/>
        <end position="146"/>
    </location>
</feature>
<feature type="region of interest" description="Disordered" evidence="1">
    <location>
        <begin position="133"/>
        <end position="152"/>
    </location>
</feature>